<evidence type="ECO:0000313" key="2">
    <source>
        <dbReference type="WBParaSite" id="maker-unitig_36080-snap-gene-0.1-mRNA-1"/>
    </source>
</evidence>
<dbReference type="AlphaFoldDB" id="A0A1I8FJY2"/>
<evidence type="ECO:0000313" key="1">
    <source>
        <dbReference type="Proteomes" id="UP000095280"/>
    </source>
</evidence>
<name>A0A1I8FJY2_9PLAT</name>
<accession>A0A1I8FJY2</accession>
<sequence>TRRSCPPNWSIMSDSAHSMSISQTDNTGATALMLAADAGQHRTHSQLIRSRRLTARSRHSRLALLCHEPASLVTCEQPRLSSTNMEPMPAIGDSQGLTCAQLASDMSSGQGAAVAESHAERWTTRGRTPSKAGSCIDCSVDAGFTRAESRVCQQGWLTGWKESLESSHQDGRHR</sequence>
<dbReference type="WBParaSite" id="maker-unitig_36080-snap-gene-0.1-mRNA-1">
    <property type="protein sequence ID" value="maker-unitig_36080-snap-gene-0.1-mRNA-1"/>
    <property type="gene ID" value="maker-unitig_36080-snap-gene-0.1"/>
</dbReference>
<proteinExistence type="predicted"/>
<dbReference type="Proteomes" id="UP000095280">
    <property type="component" value="Unplaced"/>
</dbReference>
<organism evidence="1 2">
    <name type="scientific">Macrostomum lignano</name>
    <dbReference type="NCBI Taxonomy" id="282301"/>
    <lineage>
        <taxon>Eukaryota</taxon>
        <taxon>Metazoa</taxon>
        <taxon>Spiralia</taxon>
        <taxon>Lophotrochozoa</taxon>
        <taxon>Platyhelminthes</taxon>
        <taxon>Rhabditophora</taxon>
        <taxon>Macrostomorpha</taxon>
        <taxon>Macrostomida</taxon>
        <taxon>Macrostomidae</taxon>
        <taxon>Macrostomum</taxon>
    </lineage>
</organism>
<protein>
    <submittedName>
        <fullName evidence="2">ANK_REP_REGION domain-containing protein</fullName>
    </submittedName>
</protein>
<reference evidence="2" key="1">
    <citation type="submission" date="2016-11" db="UniProtKB">
        <authorList>
            <consortium name="WormBaseParasite"/>
        </authorList>
    </citation>
    <scope>IDENTIFICATION</scope>
</reference>
<keyword evidence="1" id="KW-1185">Reference proteome</keyword>